<name>A0A366DLR5_9HYPH</name>
<dbReference type="AlphaFoldDB" id="A0A366DLR5"/>
<evidence type="ECO:0000313" key="1">
    <source>
        <dbReference type="EMBL" id="RBO91022.1"/>
    </source>
</evidence>
<organism evidence="1 2">
    <name type="scientific">Pseudochrobactrum asaccharolyticum</name>
    <dbReference type="NCBI Taxonomy" id="354351"/>
    <lineage>
        <taxon>Bacteria</taxon>
        <taxon>Pseudomonadati</taxon>
        <taxon>Pseudomonadota</taxon>
        <taxon>Alphaproteobacteria</taxon>
        <taxon>Hyphomicrobiales</taxon>
        <taxon>Brucellaceae</taxon>
        <taxon>Pseudochrobactrum</taxon>
    </lineage>
</organism>
<sequence length="119" mass="13573">MYDLDAPAIPILSRHFAFQAICISYYRWRDVDDFAIGGAIEACEKSLAISKLAAEAFIIEEKFDIIPSHHCFKQYAIIEEKRGNFAKAILLTRQAKAEGWQGDWDSRLVRLSHKMGKPV</sequence>
<gene>
    <name evidence="1" type="ORF">DFR47_11019</name>
</gene>
<dbReference type="Proteomes" id="UP000252893">
    <property type="component" value="Unassembled WGS sequence"/>
</dbReference>
<protein>
    <submittedName>
        <fullName evidence="1">Uncharacterized protein</fullName>
    </submittedName>
</protein>
<keyword evidence="2" id="KW-1185">Reference proteome</keyword>
<comment type="caution">
    <text evidence="1">The sequence shown here is derived from an EMBL/GenBank/DDBJ whole genome shotgun (WGS) entry which is preliminary data.</text>
</comment>
<dbReference type="EMBL" id="QNRH01000010">
    <property type="protein sequence ID" value="RBO91022.1"/>
    <property type="molecule type" value="Genomic_DNA"/>
</dbReference>
<evidence type="ECO:0000313" key="2">
    <source>
        <dbReference type="Proteomes" id="UP000252893"/>
    </source>
</evidence>
<proteinExistence type="predicted"/>
<reference evidence="1 2" key="1">
    <citation type="submission" date="2018-06" db="EMBL/GenBank/DDBJ databases">
        <title>Genomic Encyclopedia of Type Strains, Phase IV (KMG-IV): sequencing the most valuable type-strain genomes for metagenomic binning, comparative biology and taxonomic classification.</title>
        <authorList>
            <person name="Goeker M."/>
        </authorList>
    </citation>
    <scope>NUCLEOTIDE SEQUENCE [LARGE SCALE GENOMIC DNA]</scope>
    <source>
        <strain evidence="1 2">DSM 25619</strain>
    </source>
</reference>
<accession>A0A366DLR5</accession>